<sequence length="326" mass="36231">MQSEEQPLELDPHSPPPVLDSGTIEDQIRRPEAMEDKEKPPSVLDMDHFRRVKDLIHHEREDALLLIKDGNKNRPVNLMNDPVLNVVIACKKTKLAIRLINKMRPERLINKNYFHDTALHVAASMDNVDVAEALIRANKLLVKLQNKKLDTPLHKAAQNGHRNMFWCLIKGGVSRPTGDGTSPPCCTVPSWVMCPAFAIKNVLQKPVNLIQGPPSIGKTITSIAIVCHMAKQGQEQLDRKWYLDSPYPSASQRNVPNATASKTSIDRTDNVIATTSSVGASRDPFYAILMSGLPNKACVCFSINDIDPLDLMVAYLCNVLASKYIT</sequence>
<evidence type="ECO:0000313" key="3">
    <source>
        <dbReference type="Proteomes" id="UP001327560"/>
    </source>
</evidence>
<gene>
    <name evidence="2" type="ORF">Cni_G28766</name>
</gene>
<dbReference type="PANTHER" id="PTHR47303:SF1">
    <property type="entry name" value="NF-KAPPA-B INHIBITOR BETA"/>
    <property type="match status" value="1"/>
</dbReference>
<dbReference type="GO" id="GO:0016301">
    <property type="term" value="F:kinase activity"/>
    <property type="evidence" value="ECO:0007669"/>
    <property type="project" value="UniProtKB-KW"/>
</dbReference>
<protein>
    <submittedName>
        <fullName evidence="2">Serine/threonine-protein kinase TNNI3K</fullName>
    </submittedName>
</protein>
<dbReference type="Pfam" id="PF12796">
    <property type="entry name" value="Ank_2"/>
    <property type="match status" value="1"/>
</dbReference>
<dbReference type="Proteomes" id="UP001327560">
    <property type="component" value="Chromosome 9"/>
</dbReference>
<dbReference type="EMBL" id="CP136898">
    <property type="protein sequence ID" value="WOL19964.1"/>
    <property type="molecule type" value="Genomic_DNA"/>
</dbReference>
<keyword evidence="2" id="KW-0808">Transferase</keyword>
<feature type="compositionally biased region" description="Basic and acidic residues" evidence="1">
    <location>
        <begin position="26"/>
        <end position="42"/>
    </location>
</feature>
<dbReference type="Gene3D" id="1.25.40.20">
    <property type="entry name" value="Ankyrin repeat-containing domain"/>
    <property type="match status" value="1"/>
</dbReference>
<keyword evidence="3" id="KW-1185">Reference proteome</keyword>
<dbReference type="SMART" id="SM00248">
    <property type="entry name" value="ANK"/>
    <property type="match status" value="2"/>
</dbReference>
<keyword evidence="2" id="KW-0418">Kinase</keyword>
<proteinExistence type="predicted"/>
<accession>A0AAQ3QQK1</accession>
<dbReference type="SUPFAM" id="SSF48403">
    <property type="entry name" value="Ankyrin repeat"/>
    <property type="match status" value="1"/>
</dbReference>
<feature type="region of interest" description="Disordered" evidence="1">
    <location>
        <begin position="1"/>
        <end position="42"/>
    </location>
</feature>
<dbReference type="AlphaFoldDB" id="A0AAQ3QQK1"/>
<name>A0AAQ3QQK1_9LILI</name>
<dbReference type="Gene3D" id="3.40.50.300">
    <property type="entry name" value="P-loop containing nucleotide triphosphate hydrolases"/>
    <property type="match status" value="1"/>
</dbReference>
<evidence type="ECO:0000313" key="2">
    <source>
        <dbReference type="EMBL" id="WOL19964.1"/>
    </source>
</evidence>
<reference evidence="2 3" key="1">
    <citation type="submission" date="2023-10" db="EMBL/GenBank/DDBJ databases">
        <title>Chromosome-scale genome assembly provides insights into flower coloration mechanisms of Canna indica.</title>
        <authorList>
            <person name="Li C."/>
        </authorList>
    </citation>
    <scope>NUCLEOTIDE SEQUENCE [LARGE SCALE GENOMIC DNA]</scope>
    <source>
        <tissue evidence="2">Flower</tissue>
    </source>
</reference>
<dbReference type="InterPro" id="IPR036770">
    <property type="entry name" value="Ankyrin_rpt-contain_sf"/>
</dbReference>
<dbReference type="InterPro" id="IPR027417">
    <property type="entry name" value="P-loop_NTPase"/>
</dbReference>
<dbReference type="InterPro" id="IPR002110">
    <property type="entry name" value="Ankyrin_rpt"/>
</dbReference>
<evidence type="ECO:0000256" key="1">
    <source>
        <dbReference type="SAM" id="MobiDB-lite"/>
    </source>
</evidence>
<organism evidence="2 3">
    <name type="scientific">Canna indica</name>
    <name type="common">Indian-shot</name>
    <dbReference type="NCBI Taxonomy" id="4628"/>
    <lineage>
        <taxon>Eukaryota</taxon>
        <taxon>Viridiplantae</taxon>
        <taxon>Streptophyta</taxon>
        <taxon>Embryophyta</taxon>
        <taxon>Tracheophyta</taxon>
        <taxon>Spermatophyta</taxon>
        <taxon>Magnoliopsida</taxon>
        <taxon>Liliopsida</taxon>
        <taxon>Zingiberales</taxon>
        <taxon>Cannaceae</taxon>
        <taxon>Canna</taxon>
    </lineage>
</organism>
<dbReference type="PANTHER" id="PTHR47303">
    <property type="match status" value="1"/>
</dbReference>